<organism evidence="1 2">
    <name type="scientific">Neurospora tetrasperma (strain FGSC 2508 / ATCC MYA-4615 / P0657)</name>
    <dbReference type="NCBI Taxonomy" id="510951"/>
    <lineage>
        <taxon>Eukaryota</taxon>
        <taxon>Fungi</taxon>
        <taxon>Dikarya</taxon>
        <taxon>Ascomycota</taxon>
        <taxon>Pezizomycotina</taxon>
        <taxon>Sordariomycetes</taxon>
        <taxon>Sordariomycetidae</taxon>
        <taxon>Sordariales</taxon>
        <taxon>Sordariaceae</taxon>
        <taxon>Neurospora</taxon>
    </lineage>
</organism>
<keyword evidence="2" id="KW-1185">Reference proteome</keyword>
<sequence>MGDGRMPRVPGNGAVMRREKHEWPGYLGMDFHTLGGRRLRCQANTLGAACRGTLRPNPLLFRVSLQQQTTGFFGLIPRLQRGAARPVKRMKGTKEDGKLLVLSGFPAPFSRYRERAVCGDTQKGKARG</sequence>
<dbReference type="Proteomes" id="UP000008065">
    <property type="component" value="Unassembled WGS sequence"/>
</dbReference>
<dbReference type="HOGENOM" id="CLU_1960187_0_0_1"/>
<dbReference type="EMBL" id="GL891307">
    <property type="protein sequence ID" value="EGO54082.1"/>
    <property type="molecule type" value="Genomic_DNA"/>
</dbReference>
<evidence type="ECO:0000313" key="1">
    <source>
        <dbReference type="EMBL" id="EGO54082.1"/>
    </source>
</evidence>
<proteinExistence type="predicted"/>
<dbReference type="GeneID" id="20823456"/>
<dbReference type="RefSeq" id="XP_009854080.1">
    <property type="nucleotide sequence ID" value="XM_009855778.1"/>
</dbReference>
<accession>F8MWE0</accession>
<evidence type="ECO:0000313" key="2">
    <source>
        <dbReference type="Proteomes" id="UP000008065"/>
    </source>
</evidence>
<name>F8MWE0_NEUT8</name>
<protein>
    <submittedName>
        <fullName evidence="1">Uncharacterized protein</fullName>
    </submittedName>
</protein>
<dbReference type="AlphaFoldDB" id="F8MWE0"/>
<gene>
    <name evidence="1" type="ORF">NEUTE1DRAFT_118053</name>
</gene>
<reference evidence="2" key="1">
    <citation type="journal article" date="2011" name="Genetics">
        <title>Massive changes in genome architecture accompany the transition to self-fertility in the filamentous fungus Neurospora tetrasperma.</title>
        <authorList>
            <person name="Ellison C.E."/>
            <person name="Stajich J.E."/>
            <person name="Jacobson D.J."/>
            <person name="Natvig D.O."/>
            <person name="Lapidus A."/>
            <person name="Foster B."/>
            <person name="Aerts A."/>
            <person name="Riley R."/>
            <person name="Lindquist E.A."/>
            <person name="Grigoriev I.V."/>
            <person name="Taylor J.W."/>
        </authorList>
    </citation>
    <scope>NUCLEOTIDE SEQUENCE [LARGE SCALE GENOMIC DNA]</scope>
    <source>
        <strain evidence="2">FGSC 2508 / P0657</strain>
    </source>
</reference>
<dbReference type="KEGG" id="nte:NEUTE1DRAFT118053"/>
<dbReference type="VEuPathDB" id="FungiDB:NEUTE1DRAFT_118053"/>